<evidence type="ECO:0000256" key="10">
    <source>
        <dbReference type="SAM" id="Phobius"/>
    </source>
</evidence>
<comment type="caution">
    <text evidence="11">The sequence shown here is derived from an EMBL/GenBank/DDBJ whole genome shotgun (WGS) entry which is preliminary data.</text>
</comment>
<keyword evidence="12" id="KW-1185">Reference proteome</keyword>
<gene>
    <name evidence="11" type="ORF">APTSU1_000766100</name>
</gene>
<evidence type="ECO:0000256" key="1">
    <source>
        <dbReference type="ARBA" id="ARBA00004141"/>
    </source>
</evidence>
<dbReference type="Proteomes" id="UP001623349">
    <property type="component" value="Unassembled WGS sequence"/>
</dbReference>
<sequence>MSGWGNGTYNESYTSFLLMGFPGMQEARVLLVLPFLSLYLVILFTNALVIHTVASQRSLRQPMYLLIALLLAVNVCAATTVLPAMLFSFSTLQPQPPLSLDAWDRCSVSTFWFLWTATSSSSWL</sequence>
<evidence type="ECO:0000313" key="12">
    <source>
        <dbReference type="Proteomes" id="UP001623349"/>
    </source>
</evidence>
<keyword evidence="6" id="KW-0297">G-protein coupled receptor</keyword>
<dbReference type="Pfam" id="PF13853">
    <property type="entry name" value="7tm_4"/>
    <property type="match status" value="1"/>
</dbReference>
<feature type="transmembrane region" description="Helical" evidence="10">
    <location>
        <begin position="63"/>
        <end position="89"/>
    </location>
</feature>
<evidence type="ECO:0000256" key="4">
    <source>
        <dbReference type="ARBA" id="ARBA00022725"/>
    </source>
</evidence>
<keyword evidence="8 11" id="KW-0675">Receptor</keyword>
<evidence type="ECO:0000256" key="7">
    <source>
        <dbReference type="ARBA" id="ARBA00023136"/>
    </source>
</evidence>
<evidence type="ECO:0000256" key="6">
    <source>
        <dbReference type="ARBA" id="ARBA00023040"/>
    </source>
</evidence>
<dbReference type="EMBL" id="BAAFST010000007">
    <property type="protein sequence ID" value="GAB1292430.1"/>
    <property type="molecule type" value="Genomic_DNA"/>
</dbReference>
<comment type="subcellular location">
    <subcellularLocation>
        <location evidence="1">Membrane</location>
        <topology evidence="1">Multi-pass membrane protein</topology>
    </subcellularLocation>
</comment>
<keyword evidence="2" id="KW-0716">Sensory transduction</keyword>
<keyword evidence="4" id="KW-0552">Olfaction</keyword>
<protein>
    <submittedName>
        <fullName evidence="11">Olfactory receptor</fullName>
    </submittedName>
</protein>
<keyword evidence="3 10" id="KW-0812">Transmembrane</keyword>
<evidence type="ECO:0000256" key="9">
    <source>
        <dbReference type="ARBA" id="ARBA00023224"/>
    </source>
</evidence>
<keyword evidence="9" id="KW-0807">Transducer</keyword>
<name>A0ABQ0EZX1_APOSI</name>
<evidence type="ECO:0000256" key="5">
    <source>
        <dbReference type="ARBA" id="ARBA00022989"/>
    </source>
</evidence>
<evidence type="ECO:0000256" key="8">
    <source>
        <dbReference type="ARBA" id="ARBA00023170"/>
    </source>
</evidence>
<evidence type="ECO:0000256" key="3">
    <source>
        <dbReference type="ARBA" id="ARBA00022692"/>
    </source>
</evidence>
<dbReference type="PANTHER" id="PTHR26450:SF422">
    <property type="entry name" value="OLFACTORY RECEPTOR"/>
    <property type="match status" value="1"/>
</dbReference>
<feature type="transmembrane region" description="Helical" evidence="10">
    <location>
        <begin position="29"/>
        <end position="51"/>
    </location>
</feature>
<dbReference type="InterPro" id="IPR000725">
    <property type="entry name" value="Olfact_rcpt"/>
</dbReference>
<organism evidence="11 12">
    <name type="scientific">Apodemus speciosus</name>
    <name type="common">Large Japanese field mouse</name>
    <dbReference type="NCBI Taxonomy" id="105296"/>
    <lineage>
        <taxon>Eukaryota</taxon>
        <taxon>Metazoa</taxon>
        <taxon>Chordata</taxon>
        <taxon>Craniata</taxon>
        <taxon>Vertebrata</taxon>
        <taxon>Euteleostomi</taxon>
        <taxon>Mammalia</taxon>
        <taxon>Eutheria</taxon>
        <taxon>Euarchontoglires</taxon>
        <taxon>Glires</taxon>
        <taxon>Rodentia</taxon>
        <taxon>Myomorpha</taxon>
        <taxon>Muroidea</taxon>
        <taxon>Muridae</taxon>
        <taxon>Murinae</taxon>
        <taxon>Apodemus</taxon>
    </lineage>
</organism>
<dbReference type="PANTHER" id="PTHR26450">
    <property type="entry name" value="OLFACTORY RECEPTOR 56B1-RELATED"/>
    <property type="match status" value="1"/>
</dbReference>
<evidence type="ECO:0000256" key="2">
    <source>
        <dbReference type="ARBA" id="ARBA00022606"/>
    </source>
</evidence>
<evidence type="ECO:0000313" key="11">
    <source>
        <dbReference type="EMBL" id="GAB1292430.1"/>
    </source>
</evidence>
<proteinExistence type="predicted"/>
<dbReference type="Gene3D" id="1.20.1070.10">
    <property type="entry name" value="Rhodopsin 7-helix transmembrane proteins"/>
    <property type="match status" value="1"/>
</dbReference>
<dbReference type="SUPFAM" id="SSF81321">
    <property type="entry name" value="Family A G protein-coupled receptor-like"/>
    <property type="match status" value="1"/>
</dbReference>
<keyword evidence="5 10" id="KW-1133">Transmembrane helix</keyword>
<reference evidence="11 12" key="1">
    <citation type="submission" date="2024-08" db="EMBL/GenBank/DDBJ databases">
        <title>The draft genome of Apodemus speciosus.</title>
        <authorList>
            <person name="Nabeshima K."/>
            <person name="Suzuki S."/>
            <person name="Onuma M."/>
        </authorList>
    </citation>
    <scope>NUCLEOTIDE SEQUENCE [LARGE SCALE GENOMIC DNA]</scope>
    <source>
        <strain evidence="11">IB14-021</strain>
    </source>
</reference>
<accession>A0ABQ0EZX1</accession>
<dbReference type="InterPro" id="IPR050402">
    <property type="entry name" value="OR51/52/56-like"/>
</dbReference>
<keyword evidence="7 10" id="KW-0472">Membrane</keyword>